<dbReference type="OMA" id="MERTRMN"/>
<gene>
    <name evidence="10" type="ORF">KI387_042365</name>
</gene>
<evidence type="ECO:0000256" key="4">
    <source>
        <dbReference type="ARBA" id="ARBA00022968"/>
    </source>
</evidence>
<evidence type="ECO:0000256" key="5">
    <source>
        <dbReference type="ARBA" id="ARBA00022989"/>
    </source>
</evidence>
<evidence type="ECO:0000256" key="3">
    <source>
        <dbReference type="ARBA" id="ARBA00022692"/>
    </source>
</evidence>
<dbReference type="GO" id="GO:0005794">
    <property type="term" value="C:Golgi apparatus"/>
    <property type="evidence" value="ECO:0007669"/>
    <property type="project" value="TreeGrafter"/>
</dbReference>
<keyword evidence="5 7" id="KW-1133">Transmembrane helix</keyword>
<keyword evidence="6 7" id="KW-0472">Membrane</keyword>
<dbReference type="GO" id="GO:0016020">
    <property type="term" value="C:membrane"/>
    <property type="evidence" value="ECO:0007669"/>
    <property type="project" value="UniProtKB-SubCell"/>
</dbReference>
<dbReference type="InterPro" id="IPR026057">
    <property type="entry name" value="TBL_C"/>
</dbReference>
<dbReference type="Pfam" id="PF13839">
    <property type="entry name" value="PC-Esterase"/>
    <property type="match status" value="1"/>
</dbReference>
<keyword evidence="11" id="KW-1185">Reference proteome</keyword>
<dbReference type="PANTHER" id="PTHR32285">
    <property type="entry name" value="PROTEIN TRICHOME BIREFRINGENCE-LIKE 9-RELATED"/>
    <property type="match status" value="1"/>
</dbReference>
<evidence type="ECO:0000259" key="9">
    <source>
        <dbReference type="Pfam" id="PF14416"/>
    </source>
</evidence>
<proteinExistence type="inferred from homology"/>
<evidence type="ECO:0000313" key="10">
    <source>
        <dbReference type="EMBL" id="KAH9292448.1"/>
    </source>
</evidence>
<comment type="subcellular location">
    <subcellularLocation>
        <location evidence="1">Membrane</location>
        <topology evidence="1">Single-pass membrane protein</topology>
    </subcellularLocation>
</comment>
<evidence type="ECO:0000256" key="1">
    <source>
        <dbReference type="ARBA" id="ARBA00004167"/>
    </source>
</evidence>
<dbReference type="InterPro" id="IPR025846">
    <property type="entry name" value="TBL_N"/>
</dbReference>
<protein>
    <recommendedName>
        <fullName evidence="12">Trichome birefringence-like N-terminal domain-containing protein</fullName>
    </recommendedName>
</protein>
<evidence type="ECO:0000256" key="7">
    <source>
        <dbReference type="SAM" id="Phobius"/>
    </source>
</evidence>
<comment type="caution">
    <text evidence="10">The sequence shown here is derived from an EMBL/GenBank/DDBJ whole genome shotgun (WGS) entry which is preliminary data.</text>
</comment>
<accession>A0AA38F7E5</accession>
<comment type="similarity">
    <text evidence="2">Belongs to the PC-esterase family. TBL subfamily.</text>
</comment>
<evidence type="ECO:0000256" key="2">
    <source>
        <dbReference type="ARBA" id="ARBA00007727"/>
    </source>
</evidence>
<keyword evidence="4" id="KW-0735">Signal-anchor</keyword>
<feature type="domain" description="Trichome birefringence-like N-terminal" evidence="9">
    <location>
        <begin position="110"/>
        <end position="162"/>
    </location>
</feature>
<reference evidence="10 11" key="1">
    <citation type="journal article" date="2021" name="Nat. Plants">
        <title>The Taxus genome provides insights into paclitaxel biosynthesis.</title>
        <authorList>
            <person name="Xiong X."/>
            <person name="Gou J."/>
            <person name="Liao Q."/>
            <person name="Li Y."/>
            <person name="Zhou Q."/>
            <person name="Bi G."/>
            <person name="Li C."/>
            <person name="Du R."/>
            <person name="Wang X."/>
            <person name="Sun T."/>
            <person name="Guo L."/>
            <person name="Liang H."/>
            <person name="Lu P."/>
            <person name="Wu Y."/>
            <person name="Zhang Z."/>
            <person name="Ro D.K."/>
            <person name="Shang Y."/>
            <person name="Huang S."/>
            <person name="Yan J."/>
        </authorList>
    </citation>
    <scope>NUCLEOTIDE SEQUENCE [LARGE SCALE GENOMIC DNA]</scope>
    <source>
        <strain evidence="10">Ta-2019</strain>
    </source>
</reference>
<sequence>MGMSVWKLVQVAANNRFVSLLIVATSLSLIIFCSYLPSSSDQDEGGQNSGIHDLIPPSLNTSELLAGWNSNVSMEFNTSQLNESFSQEEASLVVEGIKETPVQMTQSSPQCDIYSGKWVYDGSYPLYPAGECPYMTGDFNCKGNGRQDSDYTKWRWQPTHCNLPRLNATDMLERLRGKRMMFIGDSLNRNQWESLLCILSTVVPQDRKYFGRSKDGGATSFVAQDYNCSVEFFWAPFLVEQDSINVGNKSKAILRLDAIEKHGAYWRDADILVFNSAHWWTHGNKEDSRYFYMEGDYLHPQLDPLVAFKRGLTTWASWIDQMIDPTKTRVFFRGFSPTHFSSRQWNKPKGYKCNFETQPILEESFTNPYPDRMKMVEEVLRKMKFHVSLLNITTISDFRKDAHPSVYTLRGKKKLTQEQRNNPDKFGDCSHWCLPGLPDIWNELLYNYLLTLTQTYGCDFPSYVTGEKNII</sequence>
<dbReference type="Pfam" id="PF14416">
    <property type="entry name" value="PMR5N"/>
    <property type="match status" value="1"/>
</dbReference>
<evidence type="ECO:0000313" key="11">
    <source>
        <dbReference type="Proteomes" id="UP000824469"/>
    </source>
</evidence>
<keyword evidence="3 7" id="KW-0812">Transmembrane</keyword>
<feature type="transmembrane region" description="Helical" evidence="7">
    <location>
        <begin position="17"/>
        <end position="37"/>
    </location>
</feature>
<evidence type="ECO:0008006" key="12">
    <source>
        <dbReference type="Google" id="ProtNLM"/>
    </source>
</evidence>
<evidence type="ECO:0000259" key="8">
    <source>
        <dbReference type="Pfam" id="PF13839"/>
    </source>
</evidence>
<dbReference type="EMBL" id="JAHRHJ020003138">
    <property type="protein sequence ID" value="KAH9292448.1"/>
    <property type="molecule type" value="Genomic_DNA"/>
</dbReference>
<evidence type="ECO:0000256" key="6">
    <source>
        <dbReference type="ARBA" id="ARBA00023136"/>
    </source>
</evidence>
<organism evidence="10 11">
    <name type="scientific">Taxus chinensis</name>
    <name type="common">Chinese yew</name>
    <name type="synonym">Taxus wallichiana var. chinensis</name>
    <dbReference type="NCBI Taxonomy" id="29808"/>
    <lineage>
        <taxon>Eukaryota</taxon>
        <taxon>Viridiplantae</taxon>
        <taxon>Streptophyta</taxon>
        <taxon>Embryophyta</taxon>
        <taxon>Tracheophyta</taxon>
        <taxon>Spermatophyta</taxon>
        <taxon>Pinopsida</taxon>
        <taxon>Pinidae</taxon>
        <taxon>Conifers II</taxon>
        <taxon>Cupressales</taxon>
        <taxon>Taxaceae</taxon>
        <taxon>Taxus</taxon>
    </lineage>
</organism>
<dbReference type="PANTHER" id="PTHR32285:SF213">
    <property type="entry name" value="PROTEIN TRICHOME BIREFRINGENCE-LIKE 11"/>
    <property type="match status" value="1"/>
</dbReference>
<dbReference type="InterPro" id="IPR029962">
    <property type="entry name" value="TBL"/>
</dbReference>
<name>A0AA38F7E5_TAXCH</name>
<dbReference type="GO" id="GO:0016413">
    <property type="term" value="F:O-acetyltransferase activity"/>
    <property type="evidence" value="ECO:0007669"/>
    <property type="project" value="InterPro"/>
</dbReference>
<dbReference type="Proteomes" id="UP000824469">
    <property type="component" value="Unassembled WGS sequence"/>
</dbReference>
<dbReference type="AlphaFoldDB" id="A0AA38F7E5"/>
<feature type="domain" description="Trichome birefringence-like C-terminal" evidence="8">
    <location>
        <begin position="163"/>
        <end position="447"/>
    </location>
</feature>